<dbReference type="KEGG" id="lcre:Pla8534_18470"/>
<reference evidence="2 3" key="1">
    <citation type="submission" date="2019-02" db="EMBL/GenBank/DDBJ databases">
        <title>Deep-cultivation of Planctomycetes and their phenomic and genomic characterization uncovers novel biology.</title>
        <authorList>
            <person name="Wiegand S."/>
            <person name="Jogler M."/>
            <person name="Boedeker C."/>
            <person name="Pinto D."/>
            <person name="Vollmers J."/>
            <person name="Rivas-Marin E."/>
            <person name="Kohn T."/>
            <person name="Peeters S.H."/>
            <person name="Heuer A."/>
            <person name="Rast P."/>
            <person name="Oberbeckmann S."/>
            <person name="Bunk B."/>
            <person name="Jeske O."/>
            <person name="Meyerdierks A."/>
            <person name="Storesund J.E."/>
            <person name="Kallscheuer N."/>
            <person name="Luecker S."/>
            <person name="Lage O.M."/>
            <person name="Pohl T."/>
            <person name="Merkel B.J."/>
            <person name="Hornburger P."/>
            <person name="Mueller R.-W."/>
            <person name="Bruemmer F."/>
            <person name="Labrenz M."/>
            <person name="Spormann A.M."/>
            <person name="Op den Camp H."/>
            <person name="Overmann J."/>
            <person name="Amann R."/>
            <person name="Jetten M.S.M."/>
            <person name="Mascher T."/>
            <person name="Medema M.H."/>
            <person name="Devos D.P."/>
            <person name="Kaster A.-K."/>
            <person name="Ovreas L."/>
            <person name="Rohde M."/>
            <person name="Galperin M.Y."/>
            <person name="Jogler C."/>
        </authorList>
    </citation>
    <scope>NUCLEOTIDE SEQUENCE [LARGE SCALE GENOMIC DNA]</scope>
    <source>
        <strain evidence="2 3">Pla85_3_4</strain>
    </source>
</reference>
<evidence type="ECO:0000313" key="1">
    <source>
        <dbReference type="EMBL" id="QDU94061.1"/>
    </source>
</evidence>
<dbReference type="OrthoDB" id="271818at2"/>
<keyword evidence="3" id="KW-1185">Reference proteome</keyword>
<dbReference type="EMBL" id="CP036433">
    <property type="protein sequence ID" value="QDU94061.1"/>
    <property type="molecule type" value="Genomic_DNA"/>
</dbReference>
<protein>
    <submittedName>
        <fullName evidence="2">Uncharacterized protein</fullName>
    </submittedName>
</protein>
<proteinExistence type="predicted"/>
<sequence>MTNTRCERQGQIEIGIVKHKCREFAALGASVVGRNITGYTKSNRYGVTLSTWCGKTMLDCRCEIVERYWSGSLALIFRLPRGRFIIGYALGENGMLFRGELIDNCTDDDARRQAAYLAEFFGQLDAEDEETFQAELAEE</sequence>
<dbReference type="AlphaFoldDB" id="A0A518DWL3"/>
<evidence type="ECO:0000313" key="2">
    <source>
        <dbReference type="EMBL" id="QDU96222.1"/>
    </source>
</evidence>
<organism evidence="2 3">
    <name type="scientific">Lignipirellula cremea</name>
    <dbReference type="NCBI Taxonomy" id="2528010"/>
    <lineage>
        <taxon>Bacteria</taxon>
        <taxon>Pseudomonadati</taxon>
        <taxon>Planctomycetota</taxon>
        <taxon>Planctomycetia</taxon>
        <taxon>Pirellulales</taxon>
        <taxon>Pirellulaceae</taxon>
        <taxon>Lignipirellula</taxon>
    </lineage>
</organism>
<accession>A0A518DWL3</accession>
<dbReference type="RefSeq" id="WP_145051821.1">
    <property type="nucleotide sequence ID" value="NZ_CP036433.1"/>
</dbReference>
<gene>
    <name evidence="1" type="ORF">Pla8534_18470</name>
    <name evidence="2" type="ORF">Pla8534_40410</name>
</gene>
<evidence type="ECO:0000313" key="3">
    <source>
        <dbReference type="Proteomes" id="UP000317648"/>
    </source>
</evidence>
<dbReference type="Proteomes" id="UP000317648">
    <property type="component" value="Chromosome"/>
</dbReference>
<name>A0A518DWL3_9BACT</name>
<dbReference type="KEGG" id="lcre:Pla8534_40410"/>
<dbReference type="EMBL" id="CP036433">
    <property type="protein sequence ID" value="QDU96222.1"/>
    <property type="molecule type" value="Genomic_DNA"/>
</dbReference>